<accession>A0A8J5J7A6</accession>
<feature type="compositionally biased region" description="Polar residues" evidence="1">
    <location>
        <begin position="197"/>
        <end position="218"/>
    </location>
</feature>
<organism evidence="2 3">
    <name type="scientific">Phytophthora aleatoria</name>
    <dbReference type="NCBI Taxonomy" id="2496075"/>
    <lineage>
        <taxon>Eukaryota</taxon>
        <taxon>Sar</taxon>
        <taxon>Stramenopiles</taxon>
        <taxon>Oomycota</taxon>
        <taxon>Peronosporomycetes</taxon>
        <taxon>Peronosporales</taxon>
        <taxon>Peronosporaceae</taxon>
        <taxon>Phytophthora</taxon>
    </lineage>
</organism>
<feature type="compositionally biased region" description="Acidic residues" evidence="1">
    <location>
        <begin position="120"/>
        <end position="129"/>
    </location>
</feature>
<comment type="caution">
    <text evidence="2">The sequence shown here is derived from an EMBL/GenBank/DDBJ whole genome shotgun (WGS) entry which is preliminary data.</text>
</comment>
<dbReference type="AlphaFoldDB" id="A0A8J5J7A6"/>
<reference evidence="2" key="1">
    <citation type="submission" date="2021-01" db="EMBL/GenBank/DDBJ databases">
        <title>Phytophthora aleatoria, a newly-described species from Pinus radiata is distinct from Phytophthora cactorum isolates based on comparative genomics.</title>
        <authorList>
            <person name="Mcdougal R."/>
            <person name="Panda P."/>
            <person name="Williams N."/>
            <person name="Studholme D.J."/>
        </authorList>
    </citation>
    <scope>NUCLEOTIDE SEQUENCE</scope>
    <source>
        <strain evidence="2">NZFS 4037</strain>
    </source>
</reference>
<name>A0A8J5J7A6_9STRA</name>
<evidence type="ECO:0000256" key="1">
    <source>
        <dbReference type="SAM" id="MobiDB-lite"/>
    </source>
</evidence>
<protein>
    <submittedName>
        <fullName evidence="2">Uncharacterized protein</fullName>
    </submittedName>
</protein>
<evidence type="ECO:0000313" key="2">
    <source>
        <dbReference type="EMBL" id="KAG6961689.1"/>
    </source>
</evidence>
<sequence>MEIDELVVKAMSFHGTKPFLSMADGLRRFSDCASEGVVPAIGNRETIDDQAPLEIASEPEDSENGVGDTTVPATFRTTYTAECEGGVIEALEGSRDGAKILANGTNDVSDVVTNNGIDNVNDDFENENETSERETEKLLTETDTILRQLDEAVSSDSDEPRATNTDQLVKTIDQLVKNTNELVKKKKKNRLPRNTNQVVNNSQQLEDDTNQLGNNTNQLDEDPNELNKDQPVE</sequence>
<feature type="region of interest" description="Disordered" evidence="1">
    <location>
        <begin position="113"/>
        <end position="136"/>
    </location>
</feature>
<dbReference type="EMBL" id="JAENGY010000495">
    <property type="protein sequence ID" value="KAG6961689.1"/>
    <property type="molecule type" value="Genomic_DNA"/>
</dbReference>
<dbReference type="Proteomes" id="UP000709295">
    <property type="component" value="Unassembled WGS sequence"/>
</dbReference>
<feature type="region of interest" description="Disordered" evidence="1">
    <location>
        <begin position="186"/>
        <end position="233"/>
    </location>
</feature>
<evidence type="ECO:0000313" key="3">
    <source>
        <dbReference type="Proteomes" id="UP000709295"/>
    </source>
</evidence>
<keyword evidence="3" id="KW-1185">Reference proteome</keyword>
<proteinExistence type="predicted"/>
<gene>
    <name evidence="2" type="ORF">JG688_00008965</name>
</gene>